<organism evidence="1">
    <name type="scientific">Lymphocystis disease virus 2</name>
    <dbReference type="NCBI Taxonomy" id="159183"/>
    <lineage>
        <taxon>Viruses</taxon>
        <taxon>Varidnaviria</taxon>
        <taxon>Bamfordvirae</taxon>
        <taxon>Nucleocytoviricota</taxon>
        <taxon>Megaviricetes</taxon>
        <taxon>Pimascovirales</taxon>
        <taxon>Pimascovirales incertae sedis</taxon>
        <taxon>Iridoviridae</taxon>
        <taxon>Alphairidovirinae</taxon>
        <taxon>Lymphocystivirus</taxon>
        <taxon>Lymphocystivirus paralichthys1</taxon>
    </lineage>
</organism>
<name>A0A6F8X0L1_9VIRU</name>
<sequence>MIVTEIIHLKPCDMINSFNQVCLDHLRSLRVNKIYKPAGYITDVTHIISISSVICEGTKLSVEISYEINAIKPCDLIDSYSISKLLESGIFVQLEYAHILIIGGILNDEKYVFECCKFSFYDQINFKPLAFRLKKYKGNYIYAIVANHVCKQV</sequence>
<accession>A0A6F8X0L1</accession>
<evidence type="ECO:0000313" key="1">
    <source>
        <dbReference type="EMBL" id="BCB67504.1"/>
    </source>
</evidence>
<dbReference type="Proteomes" id="UP000501113">
    <property type="component" value="Segment"/>
</dbReference>
<reference evidence="1" key="1">
    <citation type="journal article" date="2021" name="Microbiol. Resour. Announc.">
        <title>Genome Sequence of Lymphocystis Disease Virus 2 LCDV-JP_Oita_2018, Isolated from a Diseased Japanese Flounder (Paralichthys olivaceus) in Japan.</title>
        <authorList>
            <person name="Kawato S."/>
            <person name="Nozaki R."/>
            <person name="Hirono I."/>
            <person name="Kondo H."/>
        </authorList>
    </citation>
    <scope>NUCLEOTIDE SEQUENCE</scope>
    <source>
        <strain evidence="1">LCDV-JP_Oita_2018</strain>
    </source>
</reference>
<dbReference type="EMBL" id="LC534415">
    <property type="protein sequence ID" value="BCB67504.1"/>
    <property type="molecule type" value="Genomic_DNA"/>
</dbReference>
<protein>
    <submittedName>
        <fullName evidence="1">Uncharacterized protein</fullName>
    </submittedName>
</protein>
<proteinExistence type="predicted"/>